<evidence type="ECO:0000313" key="2">
    <source>
        <dbReference type="EMBL" id="CAF0744098.1"/>
    </source>
</evidence>
<accession>A0A813NUY4</accession>
<feature type="transmembrane region" description="Helical" evidence="1">
    <location>
        <begin position="16"/>
        <end position="38"/>
    </location>
</feature>
<evidence type="ECO:0000313" key="3">
    <source>
        <dbReference type="EMBL" id="CAF3522728.1"/>
    </source>
</evidence>
<dbReference type="Proteomes" id="UP000663829">
    <property type="component" value="Unassembled WGS sequence"/>
</dbReference>
<dbReference type="EMBL" id="CAJNOQ010000033">
    <property type="protein sequence ID" value="CAF0744098.1"/>
    <property type="molecule type" value="Genomic_DNA"/>
</dbReference>
<keyword evidence="4" id="KW-1185">Reference proteome</keyword>
<dbReference type="Proteomes" id="UP000681722">
    <property type="component" value="Unassembled WGS sequence"/>
</dbReference>
<evidence type="ECO:0000313" key="4">
    <source>
        <dbReference type="Proteomes" id="UP000663829"/>
    </source>
</evidence>
<evidence type="ECO:0008006" key="5">
    <source>
        <dbReference type="Google" id="ProtNLM"/>
    </source>
</evidence>
<gene>
    <name evidence="2" type="ORF">GPM918_LOCUS440</name>
    <name evidence="3" type="ORF">SRO942_LOCUS441</name>
</gene>
<reference evidence="2" key="1">
    <citation type="submission" date="2021-02" db="EMBL/GenBank/DDBJ databases">
        <authorList>
            <person name="Nowell W R."/>
        </authorList>
    </citation>
    <scope>NUCLEOTIDE SEQUENCE</scope>
</reference>
<keyword evidence="1" id="KW-1133">Transmembrane helix</keyword>
<name>A0A813NUY4_9BILA</name>
<dbReference type="AlphaFoldDB" id="A0A813NUY4"/>
<keyword evidence="1" id="KW-0812">Transmembrane</keyword>
<evidence type="ECO:0000256" key="1">
    <source>
        <dbReference type="SAM" id="Phobius"/>
    </source>
</evidence>
<dbReference type="EMBL" id="CAJOBC010000033">
    <property type="protein sequence ID" value="CAF3522728.1"/>
    <property type="molecule type" value="Genomic_DNA"/>
</dbReference>
<proteinExistence type="predicted"/>
<comment type="caution">
    <text evidence="2">The sequence shown here is derived from an EMBL/GenBank/DDBJ whole genome shotgun (WGS) entry which is preliminary data.</text>
</comment>
<keyword evidence="1" id="KW-0472">Membrane</keyword>
<protein>
    <recommendedName>
        <fullName evidence="5">Transmembrane protein</fullName>
    </recommendedName>
</protein>
<organism evidence="2 4">
    <name type="scientific">Didymodactylos carnosus</name>
    <dbReference type="NCBI Taxonomy" id="1234261"/>
    <lineage>
        <taxon>Eukaryota</taxon>
        <taxon>Metazoa</taxon>
        <taxon>Spiralia</taxon>
        <taxon>Gnathifera</taxon>
        <taxon>Rotifera</taxon>
        <taxon>Eurotatoria</taxon>
        <taxon>Bdelloidea</taxon>
        <taxon>Philodinida</taxon>
        <taxon>Philodinidae</taxon>
        <taxon>Didymodactylos</taxon>
    </lineage>
</organism>
<sequence length="219" mass="26027">MKQPKVIFYPTVEIQFILYLSSLGFLFILVYISVICFYELYKSHRPIKVQEIDLRQSSDQSKRIITVKSILPNLNDFSKESMASITTTQEMIELEQQYMKIISERCDQQIARRIFYGLEEPTMALHYLDNDREFNEQIDIYIMNMKAKTKQKEYIQRSLVTNQESYMNIITNKQKQNRLLLSTSSLTTLSDIHQQYESNDMHIPNMNFPIKHRNSDINN</sequence>